<dbReference type="PANTHER" id="PTHR34145:SF28">
    <property type="entry name" value="F-BOX DOMAIN-CONTAINING PROTEIN"/>
    <property type="match status" value="1"/>
</dbReference>
<dbReference type="SUPFAM" id="SSF81383">
    <property type="entry name" value="F-box domain"/>
    <property type="match status" value="1"/>
</dbReference>
<protein>
    <submittedName>
        <fullName evidence="1">Uncharacterized protein</fullName>
    </submittedName>
</protein>
<dbReference type="AlphaFoldDB" id="A0AAV6WSY5"/>
<dbReference type="Gene3D" id="3.80.10.10">
    <property type="entry name" value="Ribonuclease Inhibitor"/>
    <property type="match status" value="1"/>
</dbReference>
<sequence length="502" mass="58532">MERGKRSEAINSQIQLPEAIIQQIQSLLYGKQAAQTSVLSKLWYNAWLTTPNLNFDERYFPKRRNGDSESEAADRFASFMNRTMQRYQERNLNIVKFRLWMKSTELGSVSLANELIMKALKMGVYDLNLDLNAMYALPHEMLEAETLIKLSVTWCKIDWPLDRKVLCSRLESLILRYVYVGDDIVWNIISSCPLIENLLLDECKYSVGATRATKVLTLRSPLIEFHEGNVGSGVDGPIKMSEFHKLKSLFLQKVNVDDQFFSDFSLKFPCLEDLSLHYCDGYKGRRQISSQSLKCISLTETRMLWVNFDVPNIRKFTFKGTCIPGLSFTSALKEWESHISISSNDNHLNASWFHELKRFLTNLTLSKISFCLWFFMQRIDIEGLPRPVLENLILPTHLESSIFSAFLDGLFWSCRPKVITISGFCKSRLLELLWKRLMQQVNENCYIPNQNVFGQCGLEEVNVESFEVTLKEWRSLPWKAFSDSLRFQEYQQFRFRLKWRAC</sequence>
<dbReference type="Proteomes" id="UP000826271">
    <property type="component" value="Unassembled WGS sequence"/>
</dbReference>
<name>A0AAV6WSY5_9LAMI</name>
<dbReference type="SUPFAM" id="SSF52047">
    <property type="entry name" value="RNI-like"/>
    <property type="match status" value="1"/>
</dbReference>
<dbReference type="PANTHER" id="PTHR34145">
    <property type="entry name" value="OS02G0105600 PROTEIN"/>
    <property type="match status" value="1"/>
</dbReference>
<evidence type="ECO:0000313" key="2">
    <source>
        <dbReference type="Proteomes" id="UP000826271"/>
    </source>
</evidence>
<accession>A0AAV6WSY5</accession>
<dbReference type="InterPro" id="IPR032675">
    <property type="entry name" value="LRR_dom_sf"/>
</dbReference>
<reference evidence="1" key="1">
    <citation type="submission" date="2019-10" db="EMBL/GenBank/DDBJ databases">
        <authorList>
            <person name="Zhang R."/>
            <person name="Pan Y."/>
            <person name="Wang J."/>
            <person name="Ma R."/>
            <person name="Yu S."/>
        </authorList>
    </citation>
    <scope>NUCLEOTIDE SEQUENCE</scope>
    <source>
        <strain evidence="1">LA-IB0</strain>
        <tissue evidence="1">Leaf</tissue>
    </source>
</reference>
<comment type="caution">
    <text evidence="1">The sequence shown here is derived from an EMBL/GenBank/DDBJ whole genome shotgun (WGS) entry which is preliminary data.</text>
</comment>
<dbReference type="InterPro" id="IPR053772">
    <property type="entry name" value="At1g61320/At1g61330-like"/>
</dbReference>
<evidence type="ECO:0000313" key="1">
    <source>
        <dbReference type="EMBL" id="KAG8370095.1"/>
    </source>
</evidence>
<dbReference type="InterPro" id="IPR036047">
    <property type="entry name" value="F-box-like_dom_sf"/>
</dbReference>
<proteinExistence type="predicted"/>
<organism evidence="1 2">
    <name type="scientific">Buddleja alternifolia</name>
    <dbReference type="NCBI Taxonomy" id="168488"/>
    <lineage>
        <taxon>Eukaryota</taxon>
        <taxon>Viridiplantae</taxon>
        <taxon>Streptophyta</taxon>
        <taxon>Embryophyta</taxon>
        <taxon>Tracheophyta</taxon>
        <taxon>Spermatophyta</taxon>
        <taxon>Magnoliopsida</taxon>
        <taxon>eudicotyledons</taxon>
        <taxon>Gunneridae</taxon>
        <taxon>Pentapetalae</taxon>
        <taxon>asterids</taxon>
        <taxon>lamiids</taxon>
        <taxon>Lamiales</taxon>
        <taxon>Scrophulariaceae</taxon>
        <taxon>Buddlejeae</taxon>
        <taxon>Buddleja</taxon>
    </lineage>
</organism>
<keyword evidence="2" id="KW-1185">Reference proteome</keyword>
<dbReference type="EMBL" id="WHWC01000014">
    <property type="protein sequence ID" value="KAG8370095.1"/>
    <property type="molecule type" value="Genomic_DNA"/>
</dbReference>
<gene>
    <name evidence="1" type="ORF">BUALT_Bualt14G0081900</name>
</gene>